<feature type="domain" description="EF-hand" evidence="2">
    <location>
        <begin position="97"/>
        <end position="132"/>
    </location>
</feature>
<dbReference type="InterPro" id="IPR018247">
    <property type="entry name" value="EF_Hand_1_Ca_BS"/>
</dbReference>
<dbReference type="PROSITE" id="PS00018">
    <property type="entry name" value="EF_HAND_1"/>
    <property type="match status" value="2"/>
</dbReference>
<organism evidence="3 4">
    <name type="scientific">Peteryoungia desertarenae</name>
    <dbReference type="NCBI Taxonomy" id="1813451"/>
    <lineage>
        <taxon>Bacteria</taxon>
        <taxon>Pseudomonadati</taxon>
        <taxon>Pseudomonadota</taxon>
        <taxon>Alphaproteobacteria</taxon>
        <taxon>Hyphomicrobiales</taxon>
        <taxon>Rhizobiaceae</taxon>
        <taxon>Peteryoungia</taxon>
    </lineage>
</organism>
<proteinExistence type="predicted"/>
<dbReference type="Proteomes" id="UP000308530">
    <property type="component" value="Chromosome"/>
</dbReference>
<dbReference type="SUPFAM" id="SSF47473">
    <property type="entry name" value="EF-hand"/>
    <property type="match status" value="1"/>
</dbReference>
<keyword evidence="1" id="KW-0732">Signal</keyword>
<dbReference type="PROSITE" id="PS50222">
    <property type="entry name" value="EF_HAND_2"/>
    <property type="match status" value="1"/>
</dbReference>
<dbReference type="Pfam" id="PF13202">
    <property type="entry name" value="EF-hand_5"/>
    <property type="match status" value="1"/>
</dbReference>
<dbReference type="Gene3D" id="1.10.238.10">
    <property type="entry name" value="EF-hand"/>
    <property type="match status" value="1"/>
</dbReference>
<accession>A0ABX6QMV0</accession>
<gene>
    <name evidence="3" type="ORF">FE840_009960</name>
</gene>
<dbReference type="RefSeq" id="WP_138288238.1">
    <property type="nucleotide sequence ID" value="NZ_CP058350.1"/>
</dbReference>
<evidence type="ECO:0000313" key="4">
    <source>
        <dbReference type="Proteomes" id="UP000308530"/>
    </source>
</evidence>
<feature type="signal peptide" evidence="1">
    <location>
        <begin position="1"/>
        <end position="25"/>
    </location>
</feature>
<evidence type="ECO:0000259" key="2">
    <source>
        <dbReference type="PROSITE" id="PS50222"/>
    </source>
</evidence>
<sequence>MFKTMTGALAASTFALTLIAGPGYALDEAAETAKAAGRAQMADYSAFDSDGTPGISSAEFRAAFQRNQAFATWDDDDDGNLTKAEFEAGLGNRQERFEQRFGENWFETWDEDGSGAVSETEYYEGLHGSYDANRDGMIDEPEYSSFGQDMGEDGWFEIE</sequence>
<evidence type="ECO:0000256" key="1">
    <source>
        <dbReference type="SAM" id="SignalP"/>
    </source>
</evidence>
<name>A0ABX6QMV0_9HYPH</name>
<dbReference type="EMBL" id="CP058350">
    <property type="protein sequence ID" value="QLF69839.1"/>
    <property type="molecule type" value="Genomic_DNA"/>
</dbReference>
<keyword evidence="4" id="KW-1185">Reference proteome</keyword>
<reference evidence="3 4" key="1">
    <citation type="submission" date="2020-06" db="EMBL/GenBank/DDBJ databases">
        <title>Genome sequence of Rhizobium sp strain ADMK78.</title>
        <authorList>
            <person name="Rahi P."/>
        </authorList>
    </citation>
    <scope>NUCLEOTIDE SEQUENCE [LARGE SCALE GENOMIC DNA]</scope>
    <source>
        <strain evidence="3 4">ADMK78</strain>
    </source>
</reference>
<dbReference type="InterPro" id="IPR002048">
    <property type="entry name" value="EF_hand_dom"/>
</dbReference>
<dbReference type="InterPro" id="IPR011992">
    <property type="entry name" value="EF-hand-dom_pair"/>
</dbReference>
<feature type="chain" id="PRO_5045186805" description="EF-hand domain-containing protein" evidence="1">
    <location>
        <begin position="26"/>
        <end position="159"/>
    </location>
</feature>
<protein>
    <recommendedName>
        <fullName evidence="2">EF-hand domain-containing protein</fullName>
    </recommendedName>
</protein>
<evidence type="ECO:0000313" key="3">
    <source>
        <dbReference type="EMBL" id="QLF69839.1"/>
    </source>
</evidence>